<dbReference type="RefSeq" id="WP_231002819.1">
    <property type="nucleotide sequence ID" value="NZ_JAJNEC010000004.1"/>
</dbReference>
<proteinExistence type="predicted"/>
<dbReference type="Proteomes" id="UP001199816">
    <property type="component" value="Unassembled WGS sequence"/>
</dbReference>
<reference evidence="1 2" key="1">
    <citation type="submission" date="2021-11" db="EMBL/GenBank/DDBJ databases">
        <title>Genomic of Niabella pedocola.</title>
        <authorList>
            <person name="Wu T."/>
        </authorList>
    </citation>
    <scope>NUCLEOTIDE SEQUENCE [LARGE SCALE GENOMIC DNA]</scope>
    <source>
        <strain evidence="1 2">JCM 31011</strain>
    </source>
</reference>
<sequence>MNKTAFYIVVDMKTPDGYISYCHFFIGGDKDRAEAVFNSLNGIIPDIADSAYVLRMCLVCRHNNSSIVKAMRYCTLDDLAVNVPLITREVFKWLTLH</sequence>
<evidence type="ECO:0000313" key="1">
    <source>
        <dbReference type="EMBL" id="MCD2421914.1"/>
    </source>
</evidence>
<organism evidence="1 2">
    <name type="scientific">Niabella pedocola</name>
    <dbReference type="NCBI Taxonomy" id="1752077"/>
    <lineage>
        <taxon>Bacteria</taxon>
        <taxon>Pseudomonadati</taxon>
        <taxon>Bacteroidota</taxon>
        <taxon>Chitinophagia</taxon>
        <taxon>Chitinophagales</taxon>
        <taxon>Chitinophagaceae</taxon>
        <taxon>Niabella</taxon>
    </lineage>
</organism>
<dbReference type="EMBL" id="JAJNEC010000004">
    <property type="protein sequence ID" value="MCD2421914.1"/>
    <property type="molecule type" value="Genomic_DNA"/>
</dbReference>
<comment type="caution">
    <text evidence="1">The sequence shown here is derived from an EMBL/GenBank/DDBJ whole genome shotgun (WGS) entry which is preliminary data.</text>
</comment>
<protein>
    <submittedName>
        <fullName evidence="1">Uncharacterized protein</fullName>
    </submittedName>
</protein>
<evidence type="ECO:0000313" key="2">
    <source>
        <dbReference type="Proteomes" id="UP001199816"/>
    </source>
</evidence>
<accession>A0ABS8PLC8</accession>
<keyword evidence="2" id="KW-1185">Reference proteome</keyword>
<gene>
    <name evidence="1" type="ORF">LQ567_04015</name>
</gene>
<name>A0ABS8PLC8_9BACT</name>